<dbReference type="FunFam" id="1.20.1740.10:FF:000004">
    <property type="entry name" value="Sodium:alanine symporter family protein"/>
    <property type="match status" value="1"/>
</dbReference>
<sequence>MLDILNSLVNDVSGFLWTYIVITLLIAIGLYFTFSSGIVQIKYFFEMMRVLKHGITGQKKKGKEVSSFQAFCISTASRVGVGNIAGIAIAITLGGPGAIFWMWVIALIGSATGFVESTLAQIYKVPFSVGGYHGGPAYYIKNALRQPFVAAIFAVLISITFSLTYNSVQSNTITSAIVVAFDLESSLDGYANYITGLVLCILVSMVIFGGVQRIARVTEFMVPIMAILYLLIAIVIICMNISAVPDMLYLIVHDAFHPQQAVAGGFGAAILTGVKRGLFSNEAGEGSVPNAAACATTSHPVKQGLIQAFGVFIDTLVICTASAAIVLLSNQYEIGGDLTGINLIQSSLTSQLGAWAGYFMTFTIVLFAFSSIIGNYYYGEVNIQFLTKNLFIMSIFRIFVVAMVFFGSYASLSLVWDLADLFMALLTITNLYAIVKLSKFVFIALKDYRLQQSLGIKDPEFSPSVLPSTDGIYSWGNEAEYLRSLDEEPTDDALASWEHARLKREKAQSFCHQR</sequence>
<gene>
    <name evidence="10" type="ORF">SAMN02745213_01323</name>
</gene>
<dbReference type="PANTHER" id="PTHR30330:SF1">
    <property type="entry name" value="AMINO-ACID CARRIER PROTEIN ALST"/>
    <property type="match status" value="1"/>
</dbReference>
<keyword evidence="6 9" id="KW-0769">Symport</keyword>
<feature type="transmembrane region" description="Helical" evidence="9">
    <location>
        <begin position="390"/>
        <end position="409"/>
    </location>
</feature>
<keyword evidence="4" id="KW-1003">Cell membrane</keyword>
<keyword evidence="5 9" id="KW-0812">Transmembrane</keyword>
<dbReference type="Pfam" id="PF01235">
    <property type="entry name" value="Na_Ala_symp"/>
    <property type="match status" value="1"/>
</dbReference>
<evidence type="ECO:0000256" key="2">
    <source>
        <dbReference type="ARBA" id="ARBA00009261"/>
    </source>
</evidence>
<dbReference type="Gene3D" id="1.20.1740.10">
    <property type="entry name" value="Amino acid/polyamine transporter I"/>
    <property type="match status" value="1"/>
</dbReference>
<dbReference type="GO" id="GO:0005886">
    <property type="term" value="C:plasma membrane"/>
    <property type="evidence" value="ECO:0007669"/>
    <property type="project" value="UniProtKB-SubCell"/>
</dbReference>
<feature type="transmembrane region" description="Helical" evidence="9">
    <location>
        <begin position="148"/>
        <end position="165"/>
    </location>
</feature>
<feature type="transmembrane region" description="Helical" evidence="9">
    <location>
        <begin position="16"/>
        <end position="39"/>
    </location>
</feature>
<feature type="transmembrane region" description="Helical" evidence="9">
    <location>
        <begin position="308"/>
        <end position="328"/>
    </location>
</feature>
<evidence type="ECO:0000256" key="5">
    <source>
        <dbReference type="ARBA" id="ARBA00022692"/>
    </source>
</evidence>
<evidence type="ECO:0000256" key="9">
    <source>
        <dbReference type="RuleBase" id="RU363064"/>
    </source>
</evidence>
<reference evidence="11" key="1">
    <citation type="submission" date="2017-02" db="EMBL/GenBank/DDBJ databases">
        <authorList>
            <person name="Varghese N."/>
            <person name="Submissions S."/>
        </authorList>
    </citation>
    <scope>NUCLEOTIDE SEQUENCE [LARGE SCALE GENOMIC DNA]</scope>
    <source>
        <strain evidence="11">DSM 3072</strain>
    </source>
</reference>
<dbReference type="NCBIfam" id="TIGR00835">
    <property type="entry name" value="agcS"/>
    <property type="match status" value="1"/>
</dbReference>
<dbReference type="RefSeq" id="WP_078928802.1">
    <property type="nucleotide sequence ID" value="NZ_FUXX01000020.1"/>
</dbReference>
<comment type="subcellular location">
    <subcellularLocation>
        <location evidence="9">Cell inner membrane</location>
        <topology evidence="9">Multi-pass membrane protein</topology>
    </subcellularLocation>
    <subcellularLocation>
        <location evidence="1">Cell membrane</location>
        <topology evidence="1">Multi-pass membrane protein</topology>
    </subcellularLocation>
</comment>
<keyword evidence="7 9" id="KW-1133">Transmembrane helix</keyword>
<proteinExistence type="inferred from homology"/>
<organism evidence="10 11">
    <name type="scientific">Succinivibrio dextrinosolvens DSM 3072</name>
    <dbReference type="NCBI Taxonomy" id="1123324"/>
    <lineage>
        <taxon>Bacteria</taxon>
        <taxon>Pseudomonadati</taxon>
        <taxon>Pseudomonadota</taxon>
        <taxon>Gammaproteobacteria</taxon>
        <taxon>Aeromonadales</taxon>
        <taxon>Succinivibrionaceae</taxon>
        <taxon>Succinivibrio</taxon>
    </lineage>
</organism>
<evidence type="ECO:0000256" key="1">
    <source>
        <dbReference type="ARBA" id="ARBA00004651"/>
    </source>
</evidence>
<feature type="transmembrane region" description="Helical" evidence="9">
    <location>
        <begin position="421"/>
        <end position="445"/>
    </location>
</feature>
<dbReference type="PRINTS" id="PR00175">
    <property type="entry name" value="NAALASMPORT"/>
</dbReference>
<evidence type="ECO:0000313" key="10">
    <source>
        <dbReference type="EMBL" id="SKA62883.1"/>
    </source>
</evidence>
<dbReference type="GO" id="GO:0005283">
    <property type="term" value="F:amino acid:sodium symporter activity"/>
    <property type="evidence" value="ECO:0007669"/>
    <property type="project" value="InterPro"/>
</dbReference>
<comment type="similarity">
    <text evidence="2 9">Belongs to the alanine or glycine:cation symporter (AGCS) (TC 2.A.25) family.</text>
</comment>
<protein>
    <submittedName>
        <fullName evidence="10">Alanine or glycine:cation symporter, AGCS family</fullName>
    </submittedName>
</protein>
<keyword evidence="8 9" id="KW-0472">Membrane</keyword>
<evidence type="ECO:0000313" key="11">
    <source>
        <dbReference type="Proteomes" id="UP000242432"/>
    </source>
</evidence>
<dbReference type="Proteomes" id="UP000242432">
    <property type="component" value="Unassembled WGS sequence"/>
</dbReference>
<evidence type="ECO:0000256" key="8">
    <source>
        <dbReference type="ARBA" id="ARBA00023136"/>
    </source>
</evidence>
<dbReference type="PANTHER" id="PTHR30330">
    <property type="entry name" value="AGSS FAMILY TRANSPORTER, SODIUM-ALANINE"/>
    <property type="match status" value="1"/>
</dbReference>
<dbReference type="PROSITE" id="PS00873">
    <property type="entry name" value="NA_ALANINE_SYMP"/>
    <property type="match status" value="1"/>
</dbReference>
<name>A0A1T4VDB5_9GAMM</name>
<dbReference type="STRING" id="83771.SAMN02910357_01044"/>
<keyword evidence="11" id="KW-1185">Reference proteome</keyword>
<feature type="transmembrane region" description="Helical" evidence="9">
    <location>
        <begin position="355"/>
        <end position="378"/>
    </location>
</feature>
<dbReference type="EMBL" id="FUXX01000020">
    <property type="protein sequence ID" value="SKA62883.1"/>
    <property type="molecule type" value="Genomic_DNA"/>
</dbReference>
<feature type="transmembrane region" description="Helical" evidence="9">
    <location>
        <begin position="190"/>
        <end position="208"/>
    </location>
</feature>
<feature type="transmembrane region" description="Helical" evidence="9">
    <location>
        <begin position="220"/>
        <end position="243"/>
    </location>
</feature>
<dbReference type="AlphaFoldDB" id="A0A1T4VDB5"/>
<keyword evidence="3 9" id="KW-0813">Transport</keyword>
<dbReference type="InterPro" id="IPR001463">
    <property type="entry name" value="Na/Ala_symport"/>
</dbReference>
<evidence type="ECO:0000256" key="4">
    <source>
        <dbReference type="ARBA" id="ARBA00022475"/>
    </source>
</evidence>
<evidence type="ECO:0000256" key="7">
    <source>
        <dbReference type="ARBA" id="ARBA00022989"/>
    </source>
</evidence>
<evidence type="ECO:0000256" key="6">
    <source>
        <dbReference type="ARBA" id="ARBA00022847"/>
    </source>
</evidence>
<evidence type="ECO:0000256" key="3">
    <source>
        <dbReference type="ARBA" id="ARBA00022448"/>
    </source>
</evidence>
<keyword evidence="9" id="KW-0997">Cell inner membrane</keyword>
<accession>A0A1T4VDB5</accession>